<organism evidence="1 2">
    <name type="scientific">Sungouiella intermedia</name>
    <dbReference type="NCBI Taxonomy" id="45354"/>
    <lineage>
        <taxon>Eukaryota</taxon>
        <taxon>Fungi</taxon>
        <taxon>Dikarya</taxon>
        <taxon>Ascomycota</taxon>
        <taxon>Saccharomycotina</taxon>
        <taxon>Pichiomycetes</taxon>
        <taxon>Metschnikowiaceae</taxon>
        <taxon>Sungouiella</taxon>
    </lineage>
</organism>
<protein>
    <submittedName>
        <fullName evidence="1">CIC11C00000002799</fullName>
    </submittedName>
</protein>
<sequence length="73" mass="8538">MIYIPLIYVYLPFETHKVHWKLGTSDMNCRMEKGIHAFREDTKATSILVCYFRFGWPFSVLTPGISILDVIKV</sequence>
<dbReference type="EMBL" id="LT635764">
    <property type="protein sequence ID" value="SGZ48208.1"/>
    <property type="molecule type" value="Genomic_DNA"/>
</dbReference>
<gene>
    <name evidence="1" type="ORF">SAMEA4029009_CIC11G00000002799</name>
</gene>
<accession>A0A1L0BBJ5</accession>
<dbReference type="Proteomes" id="UP000182259">
    <property type="component" value="Chromosome I"/>
</dbReference>
<name>A0A1L0BBJ5_9ASCO</name>
<reference evidence="1 2" key="1">
    <citation type="submission" date="2016-10" db="EMBL/GenBank/DDBJ databases">
        <authorList>
            <person name="de Groot N.N."/>
        </authorList>
    </citation>
    <scope>NUCLEOTIDE SEQUENCE [LARGE SCALE GENOMIC DNA]</scope>
    <source>
        <strain evidence="1 2">PYCC 4715</strain>
    </source>
</reference>
<proteinExistence type="predicted"/>
<evidence type="ECO:0000313" key="1">
    <source>
        <dbReference type="EMBL" id="SGZ48208.1"/>
    </source>
</evidence>
<dbReference type="AlphaFoldDB" id="A0A1L0BBJ5"/>
<evidence type="ECO:0000313" key="2">
    <source>
        <dbReference type="Proteomes" id="UP000182259"/>
    </source>
</evidence>